<dbReference type="EMBL" id="RPFJ01000006">
    <property type="protein sequence ID" value="RPD98821.1"/>
    <property type="molecule type" value="Genomic_DNA"/>
</dbReference>
<dbReference type="Proteomes" id="UP000270856">
    <property type="component" value="Unassembled WGS sequence"/>
</dbReference>
<reference evidence="1 2" key="1">
    <citation type="submission" date="2018-11" db="EMBL/GenBank/DDBJ databases">
        <title>Aureibaculum marinum gen. nov., sp. nov., a member of the family Flavobacteriaceae isolated from the Bohai Sea.</title>
        <authorList>
            <person name="Ji X."/>
        </authorList>
    </citation>
    <scope>NUCLEOTIDE SEQUENCE [LARGE SCALE GENOMIC DNA]</scope>
    <source>
        <strain evidence="1 2">BH-SD17</strain>
    </source>
</reference>
<name>A0A3N4NR83_9FLAO</name>
<dbReference type="AlphaFoldDB" id="A0A3N4NR83"/>
<dbReference type="OrthoDB" id="1442665at2"/>
<organism evidence="1 2">
    <name type="scientific">Aureibaculum marinum</name>
    <dbReference type="NCBI Taxonomy" id="2487930"/>
    <lineage>
        <taxon>Bacteria</taxon>
        <taxon>Pseudomonadati</taxon>
        <taxon>Bacteroidota</taxon>
        <taxon>Flavobacteriia</taxon>
        <taxon>Flavobacteriales</taxon>
        <taxon>Flavobacteriaceae</taxon>
        <taxon>Aureibaculum</taxon>
    </lineage>
</organism>
<comment type="caution">
    <text evidence="1">The sequence shown here is derived from an EMBL/GenBank/DDBJ whole genome shotgun (WGS) entry which is preliminary data.</text>
</comment>
<evidence type="ECO:0000313" key="2">
    <source>
        <dbReference type="Proteomes" id="UP000270856"/>
    </source>
</evidence>
<sequence>MKILDIIFGKKNTINHPILGKLVSDRIRGNNQTKSYTWVGSKTLGNTTKETTLIMEGNPTGPNPLHINFISDLVQNWEQEYLPKIERIISEKRIDKKEVFLKWKNDFYVGGIVPLDNRKSEFELTIEPLDDNVSKSIGIEFKNHNIIKVYTY</sequence>
<gene>
    <name evidence="1" type="ORF">EGM88_06435</name>
</gene>
<protein>
    <submittedName>
        <fullName evidence="1">Uncharacterized protein</fullName>
    </submittedName>
</protein>
<accession>A0A3N4NR83</accession>
<proteinExistence type="predicted"/>
<evidence type="ECO:0000313" key="1">
    <source>
        <dbReference type="EMBL" id="RPD98821.1"/>
    </source>
</evidence>
<dbReference type="RefSeq" id="WP_123897137.1">
    <property type="nucleotide sequence ID" value="NZ_RPFJ01000006.1"/>
</dbReference>
<keyword evidence="2" id="KW-1185">Reference proteome</keyword>